<feature type="region of interest" description="Disordered" evidence="5">
    <location>
        <begin position="314"/>
        <end position="334"/>
    </location>
</feature>
<evidence type="ECO:0000256" key="4">
    <source>
        <dbReference type="ARBA" id="ARBA00022833"/>
    </source>
</evidence>
<evidence type="ECO:0000256" key="1">
    <source>
        <dbReference type="ARBA" id="ARBA00022670"/>
    </source>
</evidence>
<name>M0MN32_9EURY</name>
<feature type="compositionally biased region" description="Basic and acidic residues" evidence="5">
    <location>
        <begin position="323"/>
        <end position="334"/>
    </location>
</feature>
<dbReference type="InterPro" id="IPR024079">
    <property type="entry name" value="MetalloPept_cat_dom_sf"/>
</dbReference>
<dbReference type="SUPFAM" id="SSF55486">
    <property type="entry name" value="Metalloproteases ('zincins'), catalytic domain"/>
    <property type="match status" value="1"/>
</dbReference>
<protein>
    <submittedName>
        <fullName evidence="7">Matrixin</fullName>
    </submittedName>
</protein>
<dbReference type="GO" id="GO:0006508">
    <property type="term" value="P:proteolysis"/>
    <property type="evidence" value="ECO:0007669"/>
    <property type="project" value="UniProtKB-KW"/>
</dbReference>
<evidence type="ECO:0000256" key="3">
    <source>
        <dbReference type="ARBA" id="ARBA00022801"/>
    </source>
</evidence>
<gene>
    <name evidence="7" type="ORF">C449_05572</name>
</gene>
<evidence type="ECO:0000313" key="8">
    <source>
        <dbReference type="Proteomes" id="UP000011669"/>
    </source>
</evidence>
<dbReference type="AlphaFoldDB" id="M0MN32"/>
<comment type="caution">
    <text evidence="7">The sequence shown here is derived from an EMBL/GenBank/DDBJ whole genome shotgun (WGS) entry which is preliminary data.</text>
</comment>
<organism evidence="7 8">
    <name type="scientific">Halococcus saccharolyticus DSM 5350</name>
    <dbReference type="NCBI Taxonomy" id="1227455"/>
    <lineage>
        <taxon>Archaea</taxon>
        <taxon>Methanobacteriati</taxon>
        <taxon>Methanobacteriota</taxon>
        <taxon>Stenosarchaea group</taxon>
        <taxon>Halobacteria</taxon>
        <taxon>Halobacteriales</taxon>
        <taxon>Halococcaceae</taxon>
        <taxon>Halococcus</taxon>
    </lineage>
</organism>
<feature type="domain" description="Peptidase M10 metallopeptidase" evidence="6">
    <location>
        <begin position="58"/>
        <end position="167"/>
    </location>
</feature>
<keyword evidence="4" id="KW-0862">Zinc</keyword>
<keyword evidence="3" id="KW-0378">Hydrolase</keyword>
<proteinExistence type="predicted"/>
<dbReference type="GO" id="GO:0008270">
    <property type="term" value="F:zinc ion binding"/>
    <property type="evidence" value="ECO:0007669"/>
    <property type="project" value="InterPro"/>
</dbReference>
<dbReference type="GO" id="GO:0004222">
    <property type="term" value="F:metalloendopeptidase activity"/>
    <property type="evidence" value="ECO:0007669"/>
    <property type="project" value="InterPro"/>
</dbReference>
<reference evidence="7 8" key="1">
    <citation type="journal article" date="2014" name="PLoS Genet.">
        <title>Phylogenetically driven sequencing of extremely halophilic archaea reveals strategies for static and dynamic osmo-response.</title>
        <authorList>
            <person name="Becker E.A."/>
            <person name="Seitzer P.M."/>
            <person name="Tritt A."/>
            <person name="Larsen D."/>
            <person name="Krusor M."/>
            <person name="Yao A.I."/>
            <person name="Wu D."/>
            <person name="Madern D."/>
            <person name="Eisen J.A."/>
            <person name="Darling A.E."/>
            <person name="Facciotti M.T."/>
        </authorList>
    </citation>
    <scope>NUCLEOTIDE SEQUENCE [LARGE SCALE GENOMIC DNA]</scope>
    <source>
        <strain evidence="7 8">DSM 5350</strain>
    </source>
</reference>
<evidence type="ECO:0000256" key="2">
    <source>
        <dbReference type="ARBA" id="ARBA00022723"/>
    </source>
</evidence>
<evidence type="ECO:0000256" key="5">
    <source>
        <dbReference type="SAM" id="MobiDB-lite"/>
    </source>
</evidence>
<dbReference type="PROSITE" id="PS51257">
    <property type="entry name" value="PROKAR_LIPOPROTEIN"/>
    <property type="match status" value="1"/>
</dbReference>
<dbReference type="EMBL" id="AOMD01000015">
    <property type="protein sequence ID" value="EMA46149.1"/>
    <property type="molecule type" value="Genomic_DNA"/>
</dbReference>
<accession>M0MN32</accession>
<keyword evidence="1" id="KW-0645">Protease</keyword>
<dbReference type="InParanoid" id="M0MN32"/>
<keyword evidence="2" id="KW-0479">Metal-binding</keyword>
<sequence>MMAGIARALAVVCLVVLAGCAGGALPDELAGYAGDPDNPYPDDELTVAVDPGETDRAFDPLVREALSYWERNDERYLDFEVNFTLAPNATDPDLRVTFQRSLDRCGEVETAAGCAPRITSPPQAADTVDVRILDDLSNESTVQVLKHELGHTLGLDHSDEPTQLMRSRASLTMLPEPNASERTLPWADPTLAVFADLDAVPADERAAVREQIDHALDYYDRGAAGRVPDNVSFERVSSFENADVVIYFQDGPPCGDGSGSCGSVYGTDPDGDSAIERYTRVDIALSDVDTDATGWHVARHLALGFGFEPGDGAAYPPPLRASTSDEERRSDWWE</sequence>
<keyword evidence="8" id="KW-1185">Reference proteome</keyword>
<evidence type="ECO:0000313" key="7">
    <source>
        <dbReference type="EMBL" id="EMA46149.1"/>
    </source>
</evidence>
<dbReference type="Proteomes" id="UP000011669">
    <property type="component" value="Unassembled WGS sequence"/>
</dbReference>
<dbReference type="Pfam" id="PF00413">
    <property type="entry name" value="Peptidase_M10"/>
    <property type="match status" value="1"/>
</dbReference>
<dbReference type="Gene3D" id="3.40.390.10">
    <property type="entry name" value="Collagenase (Catalytic Domain)"/>
    <property type="match status" value="1"/>
</dbReference>
<dbReference type="GO" id="GO:0031012">
    <property type="term" value="C:extracellular matrix"/>
    <property type="evidence" value="ECO:0007669"/>
    <property type="project" value="InterPro"/>
</dbReference>
<dbReference type="InterPro" id="IPR001818">
    <property type="entry name" value="Pept_M10_metallopeptidase"/>
</dbReference>
<dbReference type="PATRIC" id="fig|1227455.4.peg.1136"/>
<evidence type="ECO:0000259" key="6">
    <source>
        <dbReference type="Pfam" id="PF00413"/>
    </source>
</evidence>